<feature type="chain" id="PRO_5034167071" evidence="2">
    <location>
        <begin position="20"/>
        <end position="502"/>
    </location>
</feature>
<evidence type="ECO:0000256" key="1">
    <source>
        <dbReference type="SAM" id="Phobius"/>
    </source>
</evidence>
<keyword evidence="1" id="KW-0472">Membrane</keyword>
<keyword evidence="1" id="KW-1133">Transmembrane helix</keyword>
<feature type="transmembrane region" description="Helical" evidence="1">
    <location>
        <begin position="350"/>
        <end position="373"/>
    </location>
</feature>
<sequence length="502" mass="53935">MVFHYLHIALLVYCGVTSAQNAYPFGLNIAQNTTASTAGSDCAAIFTSANATTTYNAEVGGLVGSPQVNGSATQPGDDPFLSWTIQVAQSYDTSSQTSNVTSSLFLGTPSWTDLRTTSSPYSGCAFYFNGLPANMILRGQNDTGDCHSLFSADCVSALTTQAANAGYYLTRSQTNNLTDGILPSICSRVLNVLTAEGAVPSACSEFVGSDMTWGGASTNLAYGAITSSSPDSNLANQCTFDESTLPNSKSSTNTNQTLMAQWGNYGISNNTLVSINYDNGTQQVVPIITTLFPAAYQNRTFNLDGAEALMTCARASTIQAGSREPEDLPSATSSSNSDDDIGISNTVLDLIIIAVIAVVIAIPTGIWLCFILWRKRVQKRRRGAANDHILLNMRLKEQREVKDKEEQEEATTPMLHGEMKMELEAPEWTAEAGMGLPIEMDGTMSGFDYFRIYIFNYVFEFADLSTPHNRPNLLGLGTFFTKTSILLPHTYASPSPALAPCA</sequence>
<dbReference type="AlphaFoldDB" id="A0A8H4RBM0"/>
<comment type="caution">
    <text evidence="3">The sequence shown here is derived from an EMBL/GenBank/DDBJ whole genome shotgun (WGS) entry which is preliminary data.</text>
</comment>
<feature type="signal peptide" evidence="2">
    <location>
        <begin position="1"/>
        <end position="19"/>
    </location>
</feature>
<protein>
    <submittedName>
        <fullName evidence="3">Uncharacterized protein</fullName>
    </submittedName>
</protein>
<keyword evidence="2" id="KW-0732">Signal</keyword>
<accession>A0A8H4RBM0</accession>
<proteinExistence type="predicted"/>
<name>A0A8H4RBM0_9HELO</name>
<keyword evidence="1" id="KW-0812">Transmembrane</keyword>
<gene>
    <name evidence="3" type="ORF">G7Y89_g12322</name>
</gene>
<dbReference type="Proteomes" id="UP000566819">
    <property type="component" value="Unassembled WGS sequence"/>
</dbReference>
<keyword evidence="4" id="KW-1185">Reference proteome</keyword>
<evidence type="ECO:0000313" key="4">
    <source>
        <dbReference type="Proteomes" id="UP000566819"/>
    </source>
</evidence>
<evidence type="ECO:0000313" key="3">
    <source>
        <dbReference type="EMBL" id="KAF4625840.1"/>
    </source>
</evidence>
<organism evidence="3 4">
    <name type="scientific">Cudoniella acicularis</name>
    <dbReference type="NCBI Taxonomy" id="354080"/>
    <lineage>
        <taxon>Eukaryota</taxon>
        <taxon>Fungi</taxon>
        <taxon>Dikarya</taxon>
        <taxon>Ascomycota</taxon>
        <taxon>Pezizomycotina</taxon>
        <taxon>Leotiomycetes</taxon>
        <taxon>Helotiales</taxon>
        <taxon>Tricladiaceae</taxon>
        <taxon>Cudoniella</taxon>
    </lineage>
</organism>
<evidence type="ECO:0000256" key="2">
    <source>
        <dbReference type="SAM" id="SignalP"/>
    </source>
</evidence>
<dbReference type="EMBL" id="JAAMPI010001283">
    <property type="protein sequence ID" value="KAF4625840.1"/>
    <property type="molecule type" value="Genomic_DNA"/>
</dbReference>
<reference evidence="3 4" key="1">
    <citation type="submission" date="2020-03" db="EMBL/GenBank/DDBJ databases">
        <title>Draft Genome Sequence of Cudoniella acicularis.</title>
        <authorList>
            <person name="Buettner E."/>
            <person name="Kellner H."/>
        </authorList>
    </citation>
    <scope>NUCLEOTIDE SEQUENCE [LARGE SCALE GENOMIC DNA]</scope>
    <source>
        <strain evidence="3 4">DSM 108380</strain>
    </source>
</reference>